<comment type="subcellular location">
    <subcellularLocation>
        <location evidence="1">Membrane</location>
        <topology evidence="1">Multi-pass membrane protein</topology>
    </subcellularLocation>
</comment>
<reference evidence="8 9" key="1">
    <citation type="journal article" date="2018" name="Nat. Ecol. Evol.">
        <title>Shark genomes provide insights into elasmobranch evolution and the origin of vertebrates.</title>
        <authorList>
            <person name="Hara Y"/>
            <person name="Yamaguchi K"/>
            <person name="Onimaru K"/>
            <person name="Kadota M"/>
            <person name="Koyanagi M"/>
            <person name="Keeley SD"/>
            <person name="Tatsumi K"/>
            <person name="Tanaka K"/>
            <person name="Motone F"/>
            <person name="Kageyama Y"/>
            <person name="Nozu R"/>
            <person name="Adachi N"/>
            <person name="Nishimura O"/>
            <person name="Nakagawa R"/>
            <person name="Tanegashima C"/>
            <person name="Kiyatake I"/>
            <person name="Matsumoto R"/>
            <person name="Murakumo K"/>
            <person name="Nishida K"/>
            <person name="Terakita A"/>
            <person name="Kuratani S"/>
            <person name="Sato K"/>
            <person name="Hyodo S Kuraku.S."/>
        </authorList>
    </citation>
    <scope>NUCLEOTIDE SEQUENCE [LARGE SCALE GENOMIC DNA]</scope>
</reference>
<feature type="chain" id="PRO_5019196255" description="Ion transport domain-containing protein" evidence="6">
    <location>
        <begin position="19"/>
        <end position="197"/>
    </location>
</feature>
<keyword evidence="3 5" id="KW-1133">Transmembrane helix</keyword>
<dbReference type="EMBL" id="BEZZ01000430">
    <property type="protein sequence ID" value="GCC32374.1"/>
    <property type="molecule type" value="Genomic_DNA"/>
</dbReference>
<accession>A0A401SPP5</accession>
<dbReference type="Proteomes" id="UP000287033">
    <property type="component" value="Unassembled WGS sequence"/>
</dbReference>
<organism evidence="8 9">
    <name type="scientific">Chiloscyllium punctatum</name>
    <name type="common">Brownbanded bambooshark</name>
    <name type="synonym">Hemiscyllium punctatum</name>
    <dbReference type="NCBI Taxonomy" id="137246"/>
    <lineage>
        <taxon>Eukaryota</taxon>
        <taxon>Metazoa</taxon>
        <taxon>Chordata</taxon>
        <taxon>Craniata</taxon>
        <taxon>Vertebrata</taxon>
        <taxon>Chondrichthyes</taxon>
        <taxon>Elasmobranchii</taxon>
        <taxon>Galeomorphii</taxon>
        <taxon>Galeoidea</taxon>
        <taxon>Orectolobiformes</taxon>
        <taxon>Hemiscylliidae</taxon>
        <taxon>Chiloscyllium</taxon>
    </lineage>
</organism>
<evidence type="ECO:0000256" key="5">
    <source>
        <dbReference type="SAM" id="Phobius"/>
    </source>
</evidence>
<dbReference type="Pfam" id="PF00520">
    <property type="entry name" value="Ion_trans"/>
    <property type="match status" value="1"/>
</dbReference>
<dbReference type="OMA" id="FMRKIFI"/>
<gene>
    <name evidence="8" type="ORF">chiPu_0010835</name>
</gene>
<comment type="caution">
    <text evidence="8">The sequence shown here is derived from an EMBL/GenBank/DDBJ whole genome shotgun (WGS) entry which is preliminary data.</text>
</comment>
<evidence type="ECO:0000313" key="9">
    <source>
        <dbReference type="Proteomes" id="UP000287033"/>
    </source>
</evidence>
<keyword evidence="2 5" id="KW-0812">Transmembrane</keyword>
<keyword evidence="6" id="KW-0732">Signal</keyword>
<dbReference type="STRING" id="137246.A0A401SPP5"/>
<dbReference type="Gene3D" id="1.10.287.70">
    <property type="match status" value="1"/>
</dbReference>
<name>A0A401SPP5_CHIPU</name>
<proteinExistence type="predicted"/>
<dbReference type="GO" id="GO:0001518">
    <property type="term" value="C:voltage-gated sodium channel complex"/>
    <property type="evidence" value="ECO:0007669"/>
    <property type="project" value="TreeGrafter"/>
</dbReference>
<keyword evidence="9" id="KW-1185">Reference proteome</keyword>
<dbReference type="GO" id="GO:0019228">
    <property type="term" value="P:neuronal action potential"/>
    <property type="evidence" value="ECO:0007669"/>
    <property type="project" value="TreeGrafter"/>
</dbReference>
<dbReference type="AlphaFoldDB" id="A0A401SPP5"/>
<evidence type="ECO:0000256" key="1">
    <source>
        <dbReference type="ARBA" id="ARBA00004141"/>
    </source>
</evidence>
<sequence length="197" mass="22454">MFVCLVFWLIFGIVGVQIFGGTFFQCVDQNNDRLPISIVNNRSECNAYQDLGYQWVNPKINFDNVLAAYMALLQVATFEGWLEIMANAADTRGIDLQPEMGANPYSLFYFVAFIVIGTFFTLNLFIGIIIDNFNTMHKRSRKEGALVTVLTEDQRRFYGTLKRLFKTKPFKKIPTPKVLTLIELVCQAVKGPSLRKS</sequence>
<feature type="signal peptide" evidence="6">
    <location>
        <begin position="1"/>
        <end position="18"/>
    </location>
</feature>
<dbReference type="GO" id="GO:0086010">
    <property type="term" value="P:membrane depolarization during action potential"/>
    <property type="evidence" value="ECO:0007669"/>
    <property type="project" value="TreeGrafter"/>
</dbReference>
<evidence type="ECO:0000256" key="4">
    <source>
        <dbReference type="ARBA" id="ARBA00023136"/>
    </source>
</evidence>
<evidence type="ECO:0000256" key="3">
    <source>
        <dbReference type="ARBA" id="ARBA00022989"/>
    </source>
</evidence>
<dbReference type="PANTHER" id="PTHR10037:SF62">
    <property type="entry name" value="SODIUM CHANNEL PROTEIN 60E"/>
    <property type="match status" value="1"/>
</dbReference>
<dbReference type="GO" id="GO:0005248">
    <property type="term" value="F:voltage-gated sodium channel activity"/>
    <property type="evidence" value="ECO:0007669"/>
    <property type="project" value="TreeGrafter"/>
</dbReference>
<feature type="domain" description="Ion transport" evidence="7">
    <location>
        <begin position="1"/>
        <end position="140"/>
    </location>
</feature>
<dbReference type="InterPro" id="IPR005821">
    <property type="entry name" value="Ion_trans_dom"/>
</dbReference>
<dbReference type="PANTHER" id="PTHR10037">
    <property type="entry name" value="VOLTAGE-GATED CATION CHANNEL CALCIUM AND SODIUM"/>
    <property type="match status" value="1"/>
</dbReference>
<dbReference type="InterPro" id="IPR043203">
    <property type="entry name" value="VGCC_Ca_Na"/>
</dbReference>
<evidence type="ECO:0000259" key="7">
    <source>
        <dbReference type="Pfam" id="PF00520"/>
    </source>
</evidence>
<feature type="transmembrane region" description="Helical" evidence="5">
    <location>
        <begin position="107"/>
        <end position="130"/>
    </location>
</feature>
<dbReference type="OrthoDB" id="2984333at2759"/>
<keyword evidence="4 5" id="KW-0472">Membrane</keyword>
<evidence type="ECO:0000256" key="2">
    <source>
        <dbReference type="ARBA" id="ARBA00022692"/>
    </source>
</evidence>
<protein>
    <recommendedName>
        <fullName evidence="7">Ion transport domain-containing protein</fullName>
    </recommendedName>
</protein>
<dbReference type="SUPFAM" id="SSF81324">
    <property type="entry name" value="Voltage-gated potassium channels"/>
    <property type="match status" value="1"/>
</dbReference>
<evidence type="ECO:0000313" key="8">
    <source>
        <dbReference type="EMBL" id="GCC32374.1"/>
    </source>
</evidence>
<evidence type="ECO:0000256" key="6">
    <source>
        <dbReference type="SAM" id="SignalP"/>
    </source>
</evidence>